<gene>
    <name evidence="1" type="primary">Acey_s0235.g3178</name>
    <name evidence="1" type="ORF">Y032_0235g3178</name>
</gene>
<dbReference type="Proteomes" id="UP000024635">
    <property type="component" value="Unassembled WGS sequence"/>
</dbReference>
<protein>
    <submittedName>
        <fullName evidence="1">Uncharacterized protein</fullName>
    </submittedName>
</protein>
<sequence>MRSYEIVREYGEATSAAKKTVSAAKVACYKHMYDELDTVDREKNIPRIAKARQRATEDLGHVMQIRDNNGRLLHHLPDILNWLLEHYSVMCNEGFPHPSIPSAISVLGPAPPFQED</sequence>
<name>A0A016SFM2_9BILA</name>
<evidence type="ECO:0000313" key="2">
    <source>
        <dbReference type="Proteomes" id="UP000024635"/>
    </source>
</evidence>
<accession>A0A016SFM2</accession>
<keyword evidence="2" id="KW-1185">Reference proteome</keyword>
<reference evidence="2" key="1">
    <citation type="journal article" date="2015" name="Nat. Genet.">
        <title>The genome and transcriptome of the zoonotic hookworm Ancylostoma ceylanicum identify infection-specific gene families.</title>
        <authorList>
            <person name="Schwarz E.M."/>
            <person name="Hu Y."/>
            <person name="Antoshechkin I."/>
            <person name="Miller M.M."/>
            <person name="Sternberg P.W."/>
            <person name="Aroian R.V."/>
        </authorList>
    </citation>
    <scope>NUCLEOTIDE SEQUENCE</scope>
    <source>
        <strain evidence="2">HY135</strain>
    </source>
</reference>
<dbReference type="OrthoDB" id="418748at2759"/>
<proteinExistence type="predicted"/>
<comment type="caution">
    <text evidence="1">The sequence shown here is derived from an EMBL/GenBank/DDBJ whole genome shotgun (WGS) entry which is preliminary data.</text>
</comment>
<dbReference type="EMBL" id="JARK01001571">
    <property type="protein sequence ID" value="EYB89146.1"/>
    <property type="molecule type" value="Genomic_DNA"/>
</dbReference>
<evidence type="ECO:0000313" key="1">
    <source>
        <dbReference type="EMBL" id="EYB89146.1"/>
    </source>
</evidence>
<organism evidence="1 2">
    <name type="scientific">Ancylostoma ceylanicum</name>
    <dbReference type="NCBI Taxonomy" id="53326"/>
    <lineage>
        <taxon>Eukaryota</taxon>
        <taxon>Metazoa</taxon>
        <taxon>Ecdysozoa</taxon>
        <taxon>Nematoda</taxon>
        <taxon>Chromadorea</taxon>
        <taxon>Rhabditida</taxon>
        <taxon>Rhabditina</taxon>
        <taxon>Rhabditomorpha</taxon>
        <taxon>Strongyloidea</taxon>
        <taxon>Ancylostomatidae</taxon>
        <taxon>Ancylostomatinae</taxon>
        <taxon>Ancylostoma</taxon>
    </lineage>
</organism>
<dbReference type="AlphaFoldDB" id="A0A016SFM2"/>